<evidence type="ECO:0000313" key="3">
    <source>
        <dbReference type="Proteomes" id="UP001430193"/>
    </source>
</evidence>
<gene>
    <name evidence="2" type="ORF">ISS99_18745</name>
</gene>
<evidence type="ECO:0000256" key="1">
    <source>
        <dbReference type="SAM" id="MobiDB-lite"/>
    </source>
</evidence>
<protein>
    <submittedName>
        <fullName evidence="2">Uncharacterized protein</fullName>
    </submittedName>
</protein>
<dbReference type="RefSeq" id="WP_204633124.1">
    <property type="nucleotide sequence ID" value="NZ_BSOC01000001.1"/>
</dbReference>
<dbReference type="Proteomes" id="UP001430193">
    <property type="component" value="Unassembled WGS sequence"/>
</dbReference>
<comment type="caution">
    <text evidence="2">The sequence shown here is derived from an EMBL/GenBank/DDBJ whole genome shotgun (WGS) entry which is preliminary data.</text>
</comment>
<evidence type="ECO:0000313" key="2">
    <source>
        <dbReference type="EMBL" id="MBM7131565.1"/>
    </source>
</evidence>
<organism evidence="2 3">
    <name type="scientific">Dyella mobilis</name>
    <dbReference type="NCBI Taxonomy" id="1849582"/>
    <lineage>
        <taxon>Bacteria</taxon>
        <taxon>Pseudomonadati</taxon>
        <taxon>Pseudomonadota</taxon>
        <taxon>Gammaproteobacteria</taxon>
        <taxon>Lysobacterales</taxon>
        <taxon>Rhodanobacteraceae</taxon>
        <taxon>Dyella</taxon>
    </lineage>
</organism>
<reference evidence="2" key="1">
    <citation type="submission" date="2020-10" db="EMBL/GenBank/DDBJ databases">
        <title>Phylogeny of dyella-like bacteria.</title>
        <authorList>
            <person name="Fu J."/>
        </authorList>
    </citation>
    <scope>NUCLEOTIDE SEQUENCE</scope>
    <source>
        <strain evidence="2">DHON07</strain>
    </source>
</reference>
<keyword evidence="3" id="KW-1185">Reference proteome</keyword>
<dbReference type="EMBL" id="JADIKF010000040">
    <property type="protein sequence ID" value="MBM7131565.1"/>
    <property type="molecule type" value="Genomic_DNA"/>
</dbReference>
<sequence length="100" mass="10603">MAKGKKTGGRSSGTPNKATQDIRKLAQDYGDEAINTLREIMNDKAQPAAARVAASEKLLDRGYGKAIQSLKVGGELGIKGIKRVIVDPANRNAKGIRPTS</sequence>
<name>A0ABS2KK74_9GAMM</name>
<proteinExistence type="predicted"/>
<feature type="region of interest" description="Disordered" evidence="1">
    <location>
        <begin position="1"/>
        <end position="21"/>
    </location>
</feature>
<accession>A0ABS2KK74</accession>